<dbReference type="Proteomes" id="UP001649230">
    <property type="component" value="Chromosome"/>
</dbReference>
<keyword evidence="3" id="KW-1185">Reference proteome</keyword>
<sequence>MKWLIWTTACLIGIGGLLQAPVRSSATDDASRTSLIQSSKYTEEQAPRVLVNEINEASIPSDPANRAEADPEQNSAGMQENNPAVSSEAAFTNTVNKWQMELSKEQGFESWKDAAWKQYPLGPGTHGWVVILNSGQQEVGYMVISAAENGSLQLTEYGSGDQPLFSLNTLYRTLIQQELIPPTISFMQFSESGMITKERLYMDGFTSVWKVQLPDQTYYVDAKTGELLPIHEDPASSSLAAELRTGTSLNGSIQERRVPSFDPYENMSWIVGEPLAITELKDLQNQLDQQSKLTYVAELYDHQVTIPLAVLGYRQWDSEEPYLIVDQEGPRFILLHNAVRQGHISLSSI</sequence>
<feature type="compositionally biased region" description="Polar residues" evidence="1">
    <location>
        <begin position="72"/>
        <end position="82"/>
    </location>
</feature>
<organism evidence="2 3">
    <name type="scientific">Paenibacillus hexagrammi</name>
    <dbReference type="NCBI Taxonomy" id="2908839"/>
    <lineage>
        <taxon>Bacteria</taxon>
        <taxon>Bacillati</taxon>
        <taxon>Bacillota</taxon>
        <taxon>Bacilli</taxon>
        <taxon>Bacillales</taxon>
        <taxon>Paenibacillaceae</taxon>
        <taxon>Paenibacillus</taxon>
    </lineage>
</organism>
<name>A0ABY3SCJ6_9BACL</name>
<feature type="region of interest" description="Disordered" evidence="1">
    <location>
        <begin position="57"/>
        <end position="82"/>
    </location>
</feature>
<gene>
    <name evidence="2" type="ORF">L0M14_17055</name>
</gene>
<evidence type="ECO:0000256" key="1">
    <source>
        <dbReference type="SAM" id="MobiDB-lite"/>
    </source>
</evidence>
<reference evidence="2 3" key="1">
    <citation type="journal article" date="2024" name="Int. J. Syst. Evol. Microbiol.">
        <title>Paenibacillus hexagrammi sp. nov., a novel bacterium isolated from the gut content of Hexagrammos agrammus.</title>
        <authorList>
            <person name="Jung H.K."/>
            <person name="Kim D.G."/>
            <person name="Zin H."/>
            <person name="Park J."/>
            <person name="Jung H."/>
            <person name="Kim Y.O."/>
            <person name="Kong H.J."/>
            <person name="Kim J.W."/>
            <person name="Kim Y.S."/>
        </authorList>
    </citation>
    <scope>NUCLEOTIDE SEQUENCE [LARGE SCALE GENOMIC DNA]</scope>
    <source>
        <strain evidence="2 3">YPD9-1</strain>
    </source>
</reference>
<dbReference type="EMBL" id="CP090978">
    <property type="protein sequence ID" value="UJF31517.1"/>
    <property type="molecule type" value="Genomic_DNA"/>
</dbReference>
<protein>
    <submittedName>
        <fullName evidence="2">Uncharacterized protein</fullName>
    </submittedName>
</protein>
<dbReference type="RefSeq" id="WP_235117863.1">
    <property type="nucleotide sequence ID" value="NZ_CP090978.1"/>
</dbReference>
<evidence type="ECO:0000313" key="3">
    <source>
        <dbReference type="Proteomes" id="UP001649230"/>
    </source>
</evidence>
<proteinExistence type="predicted"/>
<accession>A0ABY3SCJ6</accession>
<evidence type="ECO:0000313" key="2">
    <source>
        <dbReference type="EMBL" id="UJF31517.1"/>
    </source>
</evidence>